<protein>
    <submittedName>
        <fullName evidence="1">Uncharacterized protein</fullName>
    </submittedName>
</protein>
<accession>U6FCH3</accession>
<name>U6FCH3_LACHE</name>
<proteinExistence type="predicted"/>
<dbReference type="HOGENOM" id="CLU_3008598_0_0_9"/>
<dbReference type="Proteomes" id="UP000017247">
    <property type="component" value="Unassembled WGS sequence"/>
</dbReference>
<sequence>MIAHATGHEIAGTLVDAFSLAATSMSNRLYNYNKTHKHSKVYIDLNYTSTYSFHTF</sequence>
<gene>
    <name evidence="1" type="ORF">LHCIRMBIA104_00100</name>
</gene>
<organism evidence="1">
    <name type="scientific">Lactobacillus helveticus CIRM-BIA 104</name>
    <dbReference type="NCBI Taxonomy" id="1226333"/>
    <lineage>
        <taxon>Bacteria</taxon>
        <taxon>Bacillati</taxon>
        <taxon>Bacillota</taxon>
        <taxon>Bacilli</taxon>
        <taxon>Lactobacillales</taxon>
        <taxon>Lactobacillaceae</taxon>
        <taxon>Lactobacillus</taxon>
    </lineage>
</organism>
<reference evidence="1" key="1">
    <citation type="submission" date="2013-09" db="EMBL/GenBank/DDBJ databases">
        <title>Draft Genome Sequence of five Lactobacillus helveticus strains CIRM-BIA 101T, 103, 104, 951 and 953 isolated from milk product.</title>
        <authorList>
            <person name="Valence F."/>
            <person name="Chuat V."/>
            <person name="Ma L."/>
            <person name="Creno S."/>
            <person name="Falentin H."/>
            <person name="Lortal S."/>
            <person name="Bizet C."/>
            <person name="Clermont D."/>
            <person name="Loux V."/>
            <person name="Bouchier C."/>
            <person name="Cousin S."/>
        </authorList>
    </citation>
    <scope>NUCLEOTIDE SEQUENCE [LARGE SCALE GENOMIC DNA]</scope>
    <source>
        <strain evidence="1">CIRM-BIA 104</strain>
    </source>
</reference>
<comment type="caution">
    <text evidence="1">The sequence shown here is derived from an EMBL/GenBank/DDBJ whole genome shotgun (WGS) entry which is preliminary data.</text>
</comment>
<dbReference type="EMBL" id="CBUL010000127">
    <property type="protein sequence ID" value="CDI60725.1"/>
    <property type="molecule type" value="Genomic_DNA"/>
</dbReference>
<evidence type="ECO:0000313" key="1">
    <source>
        <dbReference type="EMBL" id="CDI60725.1"/>
    </source>
</evidence>
<dbReference type="AlphaFoldDB" id="U6FCH3"/>